<reference evidence="2" key="1">
    <citation type="submission" date="2019-09" db="EMBL/GenBank/DDBJ databases">
        <title>Draft genome information of white flower Hibiscus syriacus.</title>
        <authorList>
            <person name="Kim Y.-M."/>
        </authorList>
    </citation>
    <scope>NUCLEOTIDE SEQUENCE [LARGE SCALE GENOMIC DNA]</scope>
    <source>
        <strain evidence="2">YM2019G1</strain>
    </source>
</reference>
<dbReference type="AlphaFoldDB" id="A0A6A2YNL8"/>
<keyword evidence="3" id="KW-1185">Reference proteome</keyword>
<gene>
    <name evidence="2" type="ORF">F3Y22_tig00111366pilonHSYRG00365</name>
</gene>
<feature type="region of interest" description="Disordered" evidence="1">
    <location>
        <begin position="64"/>
        <end position="111"/>
    </location>
</feature>
<organism evidence="2 3">
    <name type="scientific">Hibiscus syriacus</name>
    <name type="common">Rose of Sharon</name>
    <dbReference type="NCBI Taxonomy" id="106335"/>
    <lineage>
        <taxon>Eukaryota</taxon>
        <taxon>Viridiplantae</taxon>
        <taxon>Streptophyta</taxon>
        <taxon>Embryophyta</taxon>
        <taxon>Tracheophyta</taxon>
        <taxon>Spermatophyta</taxon>
        <taxon>Magnoliopsida</taxon>
        <taxon>eudicotyledons</taxon>
        <taxon>Gunneridae</taxon>
        <taxon>Pentapetalae</taxon>
        <taxon>rosids</taxon>
        <taxon>malvids</taxon>
        <taxon>Malvales</taxon>
        <taxon>Malvaceae</taxon>
        <taxon>Malvoideae</taxon>
        <taxon>Hibiscus</taxon>
    </lineage>
</organism>
<evidence type="ECO:0000313" key="3">
    <source>
        <dbReference type="Proteomes" id="UP000436088"/>
    </source>
</evidence>
<evidence type="ECO:0000313" key="2">
    <source>
        <dbReference type="EMBL" id="KAE8680919.1"/>
    </source>
</evidence>
<sequence>MVNCSSVVPLTHTLKASSLDGNGPLCSEVAGEWGGYSPTPVKLSVEEWDSDLVLESSLKQTSLGSDHAAIPSSGSGQLAHSSLTNPAENAAGWDSIIPDPNDPALNPGKRDALCSTKDLRMSSESTVTNETIEASDCEVLDAQKSSGRHSSTSSENDVSVNQYEAGSGMLLPAPAVTTWDMTAIDTTWRAGRESTTINWEAIQGNLSFNLGGTGQGARNFSWGAGQGTFQYNGSINLSTYWGSQQ</sequence>
<feature type="compositionally biased region" description="Polar residues" evidence="1">
    <location>
        <begin position="72"/>
        <end position="87"/>
    </location>
</feature>
<name>A0A6A2YNL8_HIBSY</name>
<dbReference type="Proteomes" id="UP000436088">
    <property type="component" value="Unassembled WGS sequence"/>
</dbReference>
<dbReference type="EMBL" id="VEPZ02001320">
    <property type="protein sequence ID" value="KAE8680919.1"/>
    <property type="molecule type" value="Genomic_DNA"/>
</dbReference>
<comment type="caution">
    <text evidence="2">The sequence shown here is derived from an EMBL/GenBank/DDBJ whole genome shotgun (WGS) entry which is preliminary data.</text>
</comment>
<evidence type="ECO:0000256" key="1">
    <source>
        <dbReference type="SAM" id="MobiDB-lite"/>
    </source>
</evidence>
<accession>A0A6A2YNL8</accession>
<proteinExistence type="predicted"/>
<protein>
    <submittedName>
        <fullName evidence="2">Uncharacterized protein</fullName>
    </submittedName>
</protein>